<proteinExistence type="inferred from homology"/>
<name>A0A7Y2E689_UNCEI</name>
<keyword evidence="5 6" id="KW-0342">GTP-binding</keyword>
<dbReference type="SUPFAM" id="SSF52540">
    <property type="entry name" value="P-loop containing nucleoside triphosphate hydrolases"/>
    <property type="match status" value="1"/>
</dbReference>
<dbReference type="GO" id="GO:0005829">
    <property type="term" value="C:cytosol"/>
    <property type="evidence" value="ECO:0007669"/>
    <property type="project" value="TreeGrafter"/>
</dbReference>
<evidence type="ECO:0000256" key="7">
    <source>
        <dbReference type="RuleBase" id="RU003313"/>
    </source>
</evidence>
<feature type="binding site" evidence="6">
    <location>
        <position position="256"/>
    </location>
    <ligand>
        <name>Mg(2+)</name>
        <dbReference type="ChEBI" id="CHEBI:18420"/>
    </ligand>
</feature>
<dbReference type="GO" id="GO:0003924">
    <property type="term" value="F:GTPase activity"/>
    <property type="evidence" value="ECO:0007669"/>
    <property type="project" value="UniProtKB-UniRule"/>
</dbReference>
<comment type="subcellular location">
    <subcellularLocation>
        <location evidence="6">Cytoplasm</location>
    </subcellularLocation>
</comment>
<dbReference type="Pfam" id="PF01926">
    <property type="entry name" value="MMR_HSR1"/>
    <property type="match status" value="1"/>
</dbReference>
<dbReference type="InterPro" id="IPR031168">
    <property type="entry name" value="G_TrmE"/>
</dbReference>
<keyword evidence="2 6" id="KW-0819">tRNA processing</keyword>
<dbReference type="EMBL" id="JABDJR010000161">
    <property type="protein sequence ID" value="NNF05971.1"/>
    <property type="molecule type" value="Genomic_DNA"/>
</dbReference>
<sequence>MIASSEDTIVALATPPGLGALAIVRLSGPASIEAADTIFRGRKKLKDLEGFEGAFGTCVKDDHLLDEMVAWVYRAPHSYTGENLVELSCHGGFVSAERILGALRSAGCRLAEPGEFTRRAFLNGRIDLAQAEAVAEVIGARGQRAQEQALVHLQGGLSDRIEAIASPLRDVLARLTVYLDFDEDVPEPPNLELLQERISESRASLSSLIQSRESHRAEQDGVVVALVGRPNVGKSSLMNALAGFDRAIVHDAPGTTRDVLELTLDWDGVPVTLIDTAGIRELEEGRGAEVEREGIERSYRAAKRADLIFWVADGSDSPKESDFDIGKRVPEDKPLLVILNKSDIGQAESKWVSSYSPHYIVNVSAKTGEGIPKIRDLARGMIVNLGGDFGDSESVWITSDRHVDLLKSADGSCARAIEILKSGQPSELAAADLTKALVELGQVSGHDAGSDLLDRIFSTFCIGK</sequence>
<dbReference type="Pfam" id="PF10396">
    <property type="entry name" value="TrmE_N"/>
    <property type="match status" value="1"/>
</dbReference>
<dbReference type="PANTHER" id="PTHR42714">
    <property type="entry name" value="TRNA MODIFICATION GTPASE GTPBP3"/>
    <property type="match status" value="1"/>
</dbReference>
<feature type="binding site" evidence="6">
    <location>
        <position position="25"/>
    </location>
    <ligand>
        <name>(6S)-5-formyl-5,6,7,8-tetrahydrofolate</name>
        <dbReference type="ChEBI" id="CHEBI:57457"/>
    </ligand>
</feature>
<dbReference type="PROSITE" id="PS51709">
    <property type="entry name" value="G_TRME"/>
    <property type="match status" value="1"/>
</dbReference>
<keyword evidence="6" id="KW-0963">Cytoplasm</keyword>
<dbReference type="CDD" id="cd04164">
    <property type="entry name" value="trmE"/>
    <property type="match status" value="1"/>
</dbReference>
<dbReference type="InterPro" id="IPR025867">
    <property type="entry name" value="MnmE_helical"/>
</dbReference>
<evidence type="ECO:0000256" key="4">
    <source>
        <dbReference type="ARBA" id="ARBA00022958"/>
    </source>
</evidence>
<accession>A0A7Y2E689</accession>
<evidence type="ECO:0000313" key="10">
    <source>
        <dbReference type="Proteomes" id="UP000547674"/>
    </source>
</evidence>
<evidence type="ECO:0000313" key="9">
    <source>
        <dbReference type="EMBL" id="NNF05971.1"/>
    </source>
</evidence>
<dbReference type="InterPro" id="IPR027417">
    <property type="entry name" value="P-loop_NTPase"/>
</dbReference>
<dbReference type="Pfam" id="PF12631">
    <property type="entry name" value="MnmE_helical"/>
    <property type="match status" value="1"/>
</dbReference>
<dbReference type="HAMAP" id="MF_00379">
    <property type="entry name" value="GTPase_MnmE"/>
    <property type="match status" value="1"/>
</dbReference>
<gene>
    <name evidence="6 9" type="primary">mnmE</name>
    <name evidence="6" type="synonym">trmE</name>
    <name evidence="9" type="ORF">HKN21_04365</name>
</gene>
<dbReference type="NCBIfam" id="TIGR00231">
    <property type="entry name" value="small_GTP"/>
    <property type="match status" value="1"/>
</dbReference>
<feature type="binding site" evidence="6">
    <location>
        <position position="464"/>
    </location>
    <ligand>
        <name>(6S)-5-formyl-5,6,7,8-tetrahydrofolate</name>
        <dbReference type="ChEBI" id="CHEBI:57457"/>
    </ligand>
</feature>
<dbReference type="Gene3D" id="3.30.1360.120">
    <property type="entry name" value="Probable tRNA modification gtpase trme, domain 1"/>
    <property type="match status" value="1"/>
</dbReference>
<feature type="binding site" evidence="6">
    <location>
        <position position="235"/>
    </location>
    <ligand>
        <name>Mg(2+)</name>
        <dbReference type="ChEBI" id="CHEBI:18420"/>
    </ligand>
</feature>
<feature type="binding site" evidence="6">
    <location>
        <position position="86"/>
    </location>
    <ligand>
        <name>(6S)-5-formyl-5,6,7,8-tetrahydrofolate</name>
        <dbReference type="ChEBI" id="CHEBI:57457"/>
    </ligand>
</feature>
<dbReference type="Gene3D" id="1.20.120.430">
    <property type="entry name" value="tRNA modification GTPase MnmE domain 2"/>
    <property type="match status" value="1"/>
</dbReference>
<evidence type="ECO:0000256" key="1">
    <source>
        <dbReference type="ARBA" id="ARBA00011043"/>
    </source>
</evidence>
<comment type="cofactor">
    <cofactor evidence="6">
        <name>K(+)</name>
        <dbReference type="ChEBI" id="CHEBI:29103"/>
    </cofactor>
    <text evidence="6">Binds 1 potassium ion per subunit.</text>
</comment>
<keyword evidence="6" id="KW-0460">Magnesium</keyword>
<dbReference type="CDD" id="cd14858">
    <property type="entry name" value="TrmE_N"/>
    <property type="match status" value="1"/>
</dbReference>
<organism evidence="9 10">
    <name type="scientific">Eiseniibacteriota bacterium</name>
    <dbReference type="NCBI Taxonomy" id="2212470"/>
    <lineage>
        <taxon>Bacteria</taxon>
        <taxon>Candidatus Eiseniibacteriota</taxon>
    </lineage>
</organism>
<dbReference type="NCBIfam" id="TIGR00450">
    <property type="entry name" value="mnmE_trmE_thdF"/>
    <property type="match status" value="1"/>
</dbReference>
<evidence type="ECO:0000259" key="8">
    <source>
        <dbReference type="PROSITE" id="PS51709"/>
    </source>
</evidence>
<dbReference type="Proteomes" id="UP000547674">
    <property type="component" value="Unassembled WGS sequence"/>
</dbReference>
<feature type="binding site" evidence="6">
    <location>
        <begin position="275"/>
        <end position="278"/>
    </location>
    <ligand>
        <name>GTP</name>
        <dbReference type="ChEBI" id="CHEBI:37565"/>
    </ligand>
</feature>
<protein>
    <recommendedName>
        <fullName evidence="6">tRNA modification GTPase MnmE</fullName>
        <ecNumber evidence="6">3.6.-.-</ecNumber>
    </recommendedName>
</protein>
<dbReference type="InterPro" id="IPR018948">
    <property type="entry name" value="GTP-bd_TrmE_N"/>
</dbReference>
<dbReference type="PANTHER" id="PTHR42714:SF2">
    <property type="entry name" value="TRNA MODIFICATION GTPASE GTPBP3, MITOCHONDRIAL"/>
    <property type="match status" value="1"/>
</dbReference>
<feature type="binding site" evidence="6">
    <location>
        <position position="125"/>
    </location>
    <ligand>
        <name>(6S)-5-formyl-5,6,7,8-tetrahydrofolate</name>
        <dbReference type="ChEBI" id="CHEBI:57457"/>
    </ligand>
</feature>
<dbReference type="InterPro" id="IPR005225">
    <property type="entry name" value="Small_GTP-bd"/>
</dbReference>
<dbReference type="EC" id="3.6.-.-" evidence="6"/>
<evidence type="ECO:0000256" key="3">
    <source>
        <dbReference type="ARBA" id="ARBA00022741"/>
    </source>
</evidence>
<dbReference type="GO" id="GO:0002098">
    <property type="term" value="P:tRNA wobble uridine modification"/>
    <property type="evidence" value="ECO:0007669"/>
    <property type="project" value="TreeGrafter"/>
</dbReference>
<keyword evidence="6" id="KW-0479">Metal-binding</keyword>
<dbReference type="AlphaFoldDB" id="A0A7Y2E689"/>
<evidence type="ECO:0000256" key="5">
    <source>
        <dbReference type="ARBA" id="ARBA00023134"/>
    </source>
</evidence>
<dbReference type="InterPro" id="IPR004520">
    <property type="entry name" value="GTPase_MnmE"/>
</dbReference>
<reference evidence="9 10" key="1">
    <citation type="submission" date="2020-03" db="EMBL/GenBank/DDBJ databases">
        <title>Metabolic flexibility allows generalist bacteria to become dominant in a frequently disturbed ecosystem.</title>
        <authorList>
            <person name="Chen Y.-J."/>
            <person name="Leung P.M."/>
            <person name="Bay S.K."/>
            <person name="Hugenholtz P."/>
            <person name="Kessler A.J."/>
            <person name="Shelley G."/>
            <person name="Waite D.W."/>
            <person name="Cook P.L."/>
            <person name="Greening C."/>
        </authorList>
    </citation>
    <scope>NUCLEOTIDE SEQUENCE [LARGE SCALE GENOMIC DNA]</scope>
    <source>
        <strain evidence="9">SS_bin_28</strain>
    </source>
</reference>
<dbReference type="InterPro" id="IPR027266">
    <property type="entry name" value="TrmE/GcvT-like"/>
</dbReference>
<comment type="caution">
    <text evidence="9">The sequence shown here is derived from an EMBL/GenBank/DDBJ whole genome shotgun (WGS) entry which is preliminary data.</text>
</comment>
<comment type="similarity">
    <text evidence="1 6 7">Belongs to the TRAFAC class TrmE-Era-EngA-EngB-Septin-like GTPase superfamily. TrmE GTPase family.</text>
</comment>
<dbReference type="Gene3D" id="3.40.50.300">
    <property type="entry name" value="P-loop containing nucleotide triphosphate hydrolases"/>
    <property type="match status" value="1"/>
</dbReference>
<evidence type="ECO:0000256" key="2">
    <source>
        <dbReference type="ARBA" id="ARBA00022694"/>
    </source>
</evidence>
<keyword evidence="3 6" id="KW-0547">Nucleotide-binding</keyword>
<dbReference type="GO" id="GO:0046872">
    <property type="term" value="F:metal ion binding"/>
    <property type="evidence" value="ECO:0007669"/>
    <property type="project" value="UniProtKB-KW"/>
</dbReference>
<dbReference type="GO" id="GO:0005525">
    <property type="term" value="F:GTP binding"/>
    <property type="evidence" value="ECO:0007669"/>
    <property type="project" value="UniProtKB-UniRule"/>
</dbReference>
<evidence type="ECO:0000256" key="6">
    <source>
        <dbReference type="HAMAP-Rule" id="MF_00379"/>
    </source>
</evidence>
<comment type="subunit">
    <text evidence="6">Homodimer. Heterotetramer of two MnmE and two MnmG subunits.</text>
</comment>
<feature type="domain" description="TrmE-type G" evidence="8">
    <location>
        <begin position="221"/>
        <end position="383"/>
    </location>
</feature>
<dbReference type="InterPro" id="IPR027368">
    <property type="entry name" value="MnmE_dom2"/>
</dbReference>
<keyword evidence="4 6" id="KW-0630">Potassium</keyword>
<dbReference type="InterPro" id="IPR006073">
    <property type="entry name" value="GTP-bd"/>
</dbReference>
<comment type="caution">
    <text evidence="6">Lacks conserved residue(s) required for the propagation of feature annotation.</text>
</comment>
<feature type="binding site" evidence="6">
    <location>
        <begin position="231"/>
        <end position="236"/>
    </location>
    <ligand>
        <name>GTP</name>
        <dbReference type="ChEBI" id="CHEBI:37565"/>
    </ligand>
</feature>
<comment type="function">
    <text evidence="6">Exhibits a very high intrinsic GTPase hydrolysis rate. Involved in the addition of a carboxymethylaminomethyl (cmnm) group at the wobble position (U34) of certain tRNAs, forming tRNA-cmnm(5)s(2)U34.</text>
</comment>
<keyword evidence="6" id="KW-0378">Hydrolase</keyword>
<dbReference type="GO" id="GO:0030488">
    <property type="term" value="P:tRNA methylation"/>
    <property type="evidence" value="ECO:0007669"/>
    <property type="project" value="TreeGrafter"/>
</dbReference>